<dbReference type="AlphaFoldDB" id="A0A6C0CMV7"/>
<dbReference type="Gene3D" id="3.80.10.10">
    <property type="entry name" value="Ribonuclease Inhibitor"/>
    <property type="match status" value="1"/>
</dbReference>
<evidence type="ECO:0008006" key="2">
    <source>
        <dbReference type="Google" id="ProtNLM"/>
    </source>
</evidence>
<reference evidence="1" key="1">
    <citation type="journal article" date="2020" name="Nature">
        <title>Giant virus diversity and host interactions through global metagenomics.</title>
        <authorList>
            <person name="Schulz F."/>
            <person name="Roux S."/>
            <person name="Paez-Espino D."/>
            <person name="Jungbluth S."/>
            <person name="Walsh D.A."/>
            <person name="Denef V.J."/>
            <person name="McMahon K.D."/>
            <person name="Konstantinidis K.T."/>
            <person name="Eloe-Fadrosh E.A."/>
            <person name="Kyrpides N.C."/>
            <person name="Woyke T."/>
        </authorList>
    </citation>
    <scope>NUCLEOTIDE SEQUENCE</scope>
    <source>
        <strain evidence="1">GVMAG-M-3300021354-14</strain>
    </source>
</reference>
<proteinExistence type="predicted"/>
<organism evidence="1">
    <name type="scientific">viral metagenome</name>
    <dbReference type="NCBI Taxonomy" id="1070528"/>
    <lineage>
        <taxon>unclassified sequences</taxon>
        <taxon>metagenomes</taxon>
        <taxon>organismal metagenomes</taxon>
    </lineage>
</organism>
<dbReference type="EMBL" id="MN739448">
    <property type="protein sequence ID" value="QHT05004.1"/>
    <property type="molecule type" value="Genomic_DNA"/>
</dbReference>
<protein>
    <recommendedName>
        <fullName evidence="2">F-box domain-containing protein</fullName>
    </recommendedName>
</protein>
<evidence type="ECO:0000313" key="1">
    <source>
        <dbReference type="EMBL" id="QHT05004.1"/>
    </source>
</evidence>
<name>A0A6C0CMV7_9ZZZZ</name>
<sequence>MGIHTNTSTLFAIAKLFMPTQLVIQTKSEKLKFAMMSMKSNIQVPMFPMGDTLGVVFSYLQTIDLIRHCFVVNHEWKNVLETLPHAWGYTLYFTFITRAFSAKYFPSYVRFAWNHVKRLEYNAFWSAEMFENIVKYTRNLMELDFHANKNINEHSLRQLRSPLVYLDLSMTRVDDALLKTLKGLPLRYLDLTGCTAITDDGIRFALSEFRLEYFRFSRCPKITYRALSMMQHYPLKYFESYEHLSGFQDVSETIEYGVFQVISMSETFLCKLLQKPAIRAILICGIYRSDFYHADGIGHAIHLYECIQRHSEAFDVCHSTFHHIGECIFVTRKNCQCVDLTACAMKDLWSQK</sequence>
<dbReference type="InterPro" id="IPR032675">
    <property type="entry name" value="LRR_dom_sf"/>
</dbReference>
<accession>A0A6C0CMV7</accession>
<dbReference type="SUPFAM" id="SSF52047">
    <property type="entry name" value="RNI-like"/>
    <property type="match status" value="1"/>
</dbReference>